<name>A0ACC1A5L3_9ROSI</name>
<evidence type="ECO:0000313" key="2">
    <source>
        <dbReference type="Proteomes" id="UP001164250"/>
    </source>
</evidence>
<accession>A0ACC1A5L3</accession>
<organism evidence="1 2">
    <name type="scientific">Pistacia atlantica</name>
    <dbReference type="NCBI Taxonomy" id="434234"/>
    <lineage>
        <taxon>Eukaryota</taxon>
        <taxon>Viridiplantae</taxon>
        <taxon>Streptophyta</taxon>
        <taxon>Embryophyta</taxon>
        <taxon>Tracheophyta</taxon>
        <taxon>Spermatophyta</taxon>
        <taxon>Magnoliopsida</taxon>
        <taxon>eudicotyledons</taxon>
        <taxon>Gunneridae</taxon>
        <taxon>Pentapetalae</taxon>
        <taxon>rosids</taxon>
        <taxon>malvids</taxon>
        <taxon>Sapindales</taxon>
        <taxon>Anacardiaceae</taxon>
        <taxon>Pistacia</taxon>
    </lineage>
</organism>
<reference evidence="2" key="1">
    <citation type="journal article" date="2023" name="G3 (Bethesda)">
        <title>Genome assembly and association tests identify interacting loci associated with vigor, precocity, and sex in interspecific pistachio rootstocks.</title>
        <authorList>
            <person name="Palmer W."/>
            <person name="Jacygrad E."/>
            <person name="Sagayaradj S."/>
            <person name="Cavanaugh K."/>
            <person name="Han R."/>
            <person name="Bertier L."/>
            <person name="Beede B."/>
            <person name="Kafkas S."/>
            <person name="Golino D."/>
            <person name="Preece J."/>
            <person name="Michelmore R."/>
        </authorList>
    </citation>
    <scope>NUCLEOTIDE SEQUENCE [LARGE SCALE GENOMIC DNA]</scope>
</reference>
<dbReference type="Proteomes" id="UP001164250">
    <property type="component" value="Chromosome 12"/>
</dbReference>
<protein>
    <submittedName>
        <fullName evidence="1">Uncharacterized protein</fullName>
    </submittedName>
</protein>
<keyword evidence="2" id="KW-1185">Reference proteome</keyword>
<sequence>MTQVTPQAFMFLQLVDSYSTMLLSGPGNFCLIHVSLVPVLNVVGEQKTKPTQHSVRELRGQGLTPNILACRSTMALEENVKEKLSQFCHVALENIVTLYDVPNIWHVPLLLKDQKAHEGILKALNLSSTTEPSLKEWTSRATLCDTLHEPVRIAMVGKYTGFSDSYLSVLKALLHASVELRKKLIVDWIPACDLEDSSAKENPDAYKAAWKLLKGADGILVPGGFGDRGVQGKILAAKYARENKIPYLGICLGMQIAVIEYARSVLGLRDANSTEFDVNCKNPCVIFMPEGSKTHMGGTMRLGSRRTHFQVKDCKSAKLYGNKSFIDERHRHRYEVNPDMIATFENAGLSFTGKDETGQRMEIVELPNHPYYIGAQFHPEFKSRPGKPSAFFLGLIAASCRQLDSLIGNVPVKVANGCGNEERMAKTEKLKSLQNFYLVVYMVTAMVCMMKAITASWL</sequence>
<gene>
    <name evidence="1" type="ORF">Patl1_11920</name>
</gene>
<comment type="caution">
    <text evidence="1">The sequence shown here is derived from an EMBL/GenBank/DDBJ whole genome shotgun (WGS) entry which is preliminary data.</text>
</comment>
<dbReference type="EMBL" id="CM047908">
    <property type="protein sequence ID" value="KAJ0081510.1"/>
    <property type="molecule type" value="Genomic_DNA"/>
</dbReference>
<evidence type="ECO:0000313" key="1">
    <source>
        <dbReference type="EMBL" id="KAJ0081510.1"/>
    </source>
</evidence>
<proteinExistence type="predicted"/>